<dbReference type="GO" id="GO:0005886">
    <property type="term" value="C:plasma membrane"/>
    <property type="evidence" value="ECO:0007669"/>
    <property type="project" value="UniProtKB-SubCell"/>
</dbReference>
<dbReference type="SUPFAM" id="SSF51344">
    <property type="entry name" value="Epsilon subunit of F1F0-ATP synthase N-terminal domain"/>
    <property type="match status" value="1"/>
</dbReference>
<evidence type="ECO:0000259" key="11">
    <source>
        <dbReference type="Pfam" id="PF02823"/>
    </source>
</evidence>
<evidence type="ECO:0000256" key="1">
    <source>
        <dbReference type="ARBA" id="ARBA00003543"/>
    </source>
</evidence>
<comment type="caution">
    <text evidence="12">The sequence shown here is derived from an EMBL/GenBank/DDBJ whole genome shotgun (WGS) entry which is preliminary data.</text>
</comment>
<reference evidence="12" key="1">
    <citation type="submission" date="2020-10" db="EMBL/GenBank/DDBJ databases">
        <authorList>
            <person name="Gilroy R."/>
        </authorList>
    </citation>
    <scope>NUCLEOTIDE SEQUENCE</scope>
    <source>
        <strain evidence="12">ChiW3-316</strain>
    </source>
</reference>
<dbReference type="Proteomes" id="UP000824107">
    <property type="component" value="Unassembled WGS sequence"/>
</dbReference>
<keyword evidence="4 10" id="KW-0813">Transport</keyword>
<keyword evidence="9 10" id="KW-0066">ATP synthesis</keyword>
<dbReference type="Gene3D" id="2.60.15.10">
    <property type="entry name" value="F0F1 ATP synthase delta/epsilon subunit, N-terminal"/>
    <property type="match status" value="1"/>
</dbReference>
<evidence type="ECO:0000313" key="13">
    <source>
        <dbReference type="Proteomes" id="UP000824107"/>
    </source>
</evidence>
<evidence type="ECO:0000256" key="8">
    <source>
        <dbReference type="ARBA" id="ARBA00023196"/>
    </source>
</evidence>
<evidence type="ECO:0000256" key="7">
    <source>
        <dbReference type="ARBA" id="ARBA00023136"/>
    </source>
</evidence>
<keyword evidence="6 10" id="KW-0406">Ion transport</keyword>
<dbReference type="PANTHER" id="PTHR13822:SF10">
    <property type="entry name" value="ATP SYNTHASE EPSILON CHAIN, CHLOROPLASTIC"/>
    <property type="match status" value="1"/>
</dbReference>
<comment type="similarity">
    <text evidence="3 10">Belongs to the ATPase epsilon chain family.</text>
</comment>
<dbReference type="GO" id="GO:0005524">
    <property type="term" value="F:ATP binding"/>
    <property type="evidence" value="ECO:0007669"/>
    <property type="project" value="UniProtKB-UniRule"/>
</dbReference>
<keyword evidence="5 10" id="KW-0375">Hydrogen ion transport</keyword>
<evidence type="ECO:0000256" key="2">
    <source>
        <dbReference type="ARBA" id="ARBA00004184"/>
    </source>
</evidence>
<sequence length="132" mass="15223">MEKHVRLKIFTPDKVYKEQDVRRVVVPGADGDLTVLPERAPTAMVLTNGYVRVLDEHDGITDKYFIRGGIANIADDICAISTEGVVSEDDISKYGIINYVSWRANRKRKREVVRRYNRKMSRVDEQLKNLKK</sequence>
<dbReference type="GO" id="GO:0012505">
    <property type="term" value="C:endomembrane system"/>
    <property type="evidence" value="ECO:0007669"/>
    <property type="project" value="UniProtKB-SubCell"/>
</dbReference>
<keyword evidence="10" id="KW-1003">Cell membrane</keyword>
<proteinExistence type="inferred from homology"/>
<protein>
    <recommendedName>
        <fullName evidence="10">ATP synthase epsilon chain</fullName>
    </recommendedName>
    <alternativeName>
        <fullName evidence="10">ATP synthase F1 sector epsilon subunit</fullName>
    </alternativeName>
    <alternativeName>
        <fullName evidence="10">F-ATPase epsilon subunit</fullName>
    </alternativeName>
</protein>
<comment type="subcellular location">
    <subcellularLocation>
        <location evidence="10">Cell membrane</location>
        <topology evidence="10">Peripheral membrane protein</topology>
    </subcellularLocation>
    <subcellularLocation>
        <location evidence="2">Endomembrane system</location>
        <topology evidence="2">Peripheral membrane protein</topology>
    </subcellularLocation>
</comment>
<evidence type="ECO:0000256" key="6">
    <source>
        <dbReference type="ARBA" id="ARBA00023065"/>
    </source>
</evidence>
<accession>A0A9D1SB24</accession>
<dbReference type="InterPro" id="IPR036771">
    <property type="entry name" value="ATPsynth_dsu/esu_N"/>
</dbReference>
<name>A0A9D1SB24_9PROT</name>
<feature type="domain" description="ATP synthase F1 complex delta/epsilon subunit N-terminal" evidence="11">
    <location>
        <begin position="6"/>
        <end position="83"/>
    </location>
</feature>
<dbReference type="CDD" id="cd12152">
    <property type="entry name" value="F1-ATPase_delta"/>
    <property type="match status" value="1"/>
</dbReference>
<dbReference type="GO" id="GO:0046933">
    <property type="term" value="F:proton-transporting ATP synthase activity, rotational mechanism"/>
    <property type="evidence" value="ECO:0007669"/>
    <property type="project" value="UniProtKB-UniRule"/>
</dbReference>
<comment type="function">
    <text evidence="1 10">Produces ATP from ADP in the presence of a proton gradient across the membrane.</text>
</comment>
<keyword evidence="8 10" id="KW-0139">CF(1)</keyword>
<evidence type="ECO:0000256" key="4">
    <source>
        <dbReference type="ARBA" id="ARBA00022448"/>
    </source>
</evidence>
<comment type="subunit">
    <text evidence="10">F-type ATPases have 2 components, CF(1) - the catalytic core - and CF(0) - the membrane proton channel. CF(1) has five subunits: alpha(3), beta(3), gamma(1), delta(1), epsilon(1). CF(0) has three main subunits: a, b and c.</text>
</comment>
<dbReference type="PANTHER" id="PTHR13822">
    <property type="entry name" value="ATP SYNTHASE DELTA/EPSILON CHAIN"/>
    <property type="match status" value="1"/>
</dbReference>
<dbReference type="InterPro" id="IPR020546">
    <property type="entry name" value="ATP_synth_F1_dsu/esu_N"/>
</dbReference>
<organism evidence="12 13">
    <name type="scientific">Candidatus Scatocola faecipullorum</name>
    <dbReference type="NCBI Taxonomy" id="2840917"/>
    <lineage>
        <taxon>Bacteria</taxon>
        <taxon>Pseudomonadati</taxon>
        <taxon>Pseudomonadota</taxon>
        <taxon>Alphaproteobacteria</taxon>
        <taxon>Rhodospirillales</taxon>
        <taxon>Rhodospirillaceae</taxon>
        <taxon>Rhodospirillaceae incertae sedis</taxon>
        <taxon>Candidatus Scatocola</taxon>
    </lineage>
</organism>
<dbReference type="EMBL" id="DVNC01000022">
    <property type="protein sequence ID" value="HIU53033.1"/>
    <property type="molecule type" value="Genomic_DNA"/>
</dbReference>
<evidence type="ECO:0000256" key="10">
    <source>
        <dbReference type="HAMAP-Rule" id="MF_00530"/>
    </source>
</evidence>
<reference evidence="12" key="2">
    <citation type="journal article" date="2021" name="PeerJ">
        <title>Extensive microbial diversity within the chicken gut microbiome revealed by metagenomics and culture.</title>
        <authorList>
            <person name="Gilroy R."/>
            <person name="Ravi A."/>
            <person name="Getino M."/>
            <person name="Pursley I."/>
            <person name="Horton D.L."/>
            <person name="Alikhan N.F."/>
            <person name="Baker D."/>
            <person name="Gharbi K."/>
            <person name="Hall N."/>
            <person name="Watson M."/>
            <person name="Adriaenssens E.M."/>
            <person name="Foster-Nyarko E."/>
            <person name="Jarju S."/>
            <person name="Secka A."/>
            <person name="Antonio M."/>
            <person name="Oren A."/>
            <person name="Chaudhuri R.R."/>
            <person name="La Ragione R."/>
            <person name="Hildebrand F."/>
            <person name="Pallen M.J."/>
        </authorList>
    </citation>
    <scope>NUCLEOTIDE SEQUENCE</scope>
    <source>
        <strain evidence="12">ChiW3-316</strain>
    </source>
</reference>
<dbReference type="Pfam" id="PF02823">
    <property type="entry name" value="ATP-synt_DE_N"/>
    <property type="match status" value="1"/>
</dbReference>
<dbReference type="AlphaFoldDB" id="A0A9D1SB24"/>
<evidence type="ECO:0000256" key="5">
    <source>
        <dbReference type="ARBA" id="ARBA00022781"/>
    </source>
</evidence>
<gene>
    <name evidence="10" type="primary">atpC</name>
    <name evidence="12" type="ORF">IAD20_03015</name>
</gene>
<dbReference type="InterPro" id="IPR001469">
    <property type="entry name" value="ATP_synth_F1_dsu/esu"/>
</dbReference>
<evidence type="ECO:0000313" key="12">
    <source>
        <dbReference type="EMBL" id="HIU53033.1"/>
    </source>
</evidence>
<dbReference type="GO" id="GO:0045259">
    <property type="term" value="C:proton-transporting ATP synthase complex"/>
    <property type="evidence" value="ECO:0007669"/>
    <property type="project" value="UniProtKB-KW"/>
</dbReference>
<keyword evidence="7 10" id="KW-0472">Membrane</keyword>
<evidence type="ECO:0000256" key="9">
    <source>
        <dbReference type="ARBA" id="ARBA00023310"/>
    </source>
</evidence>
<dbReference type="HAMAP" id="MF_00530">
    <property type="entry name" value="ATP_synth_epsil_bac"/>
    <property type="match status" value="1"/>
</dbReference>
<evidence type="ECO:0000256" key="3">
    <source>
        <dbReference type="ARBA" id="ARBA00005712"/>
    </source>
</evidence>